<name>A0ABW0IIY0_9BACT</name>
<dbReference type="PANTHER" id="PTHR46566:SF2">
    <property type="entry name" value="ATP-DEPENDENT 6-PHOSPHOFRUCTOKINASE ISOZYME 2"/>
    <property type="match status" value="1"/>
</dbReference>
<dbReference type="PANTHER" id="PTHR46566">
    <property type="entry name" value="1-PHOSPHOFRUCTOKINASE-RELATED"/>
    <property type="match status" value="1"/>
</dbReference>
<proteinExistence type="inferred from homology"/>
<reference evidence="9" key="1">
    <citation type="journal article" date="2019" name="Int. J. Syst. Evol. Microbiol.">
        <title>The Global Catalogue of Microorganisms (GCM) 10K type strain sequencing project: providing services to taxonomists for standard genome sequencing and annotation.</title>
        <authorList>
            <consortium name="The Broad Institute Genomics Platform"/>
            <consortium name="The Broad Institute Genome Sequencing Center for Infectious Disease"/>
            <person name="Wu L."/>
            <person name="Ma J."/>
        </authorList>
    </citation>
    <scope>NUCLEOTIDE SEQUENCE [LARGE SCALE GENOMIC DNA]</scope>
    <source>
        <strain evidence="9">CCUG 55250</strain>
    </source>
</reference>
<accession>A0ABW0IIY0</accession>
<dbReference type="NCBIfam" id="TIGR03168">
    <property type="entry name" value="1-PFK"/>
    <property type="match status" value="1"/>
</dbReference>
<protein>
    <submittedName>
        <fullName evidence="8">1-phosphofructokinase family hexose kinase</fullName>
    </submittedName>
</protein>
<organism evidence="8 9">
    <name type="scientific">Larkinella bovis</name>
    <dbReference type="NCBI Taxonomy" id="683041"/>
    <lineage>
        <taxon>Bacteria</taxon>
        <taxon>Pseudomonadati</taxon>
        <taxon>Bacteroidota</taxon>
        <taxon>Cytophagia</taxon>
        <taxon>Cytophagales</taxon>
        <taxon>Spirosomataceae</taxon>
        <taxon>Larkinella</taxon>
    </lineage>
</organism>
<gene>
    <name evidence="8" type="ORF">ACFPMF_24325</name>
</gene>
<evidence type="ECO:0000256" key="4">
    <source>
        <dbReference type="ARBA" id="ARBA00022777"/>
    </source>
</evidence>
<keyword evidence="3" id="KW-0547">Nucleotide-binding</keyword>
<dbReference type="Gene3D" id="3.40.1190.20">
    <property type="match status" value="1"/>
</dbReference>
<dbReference type="SUPFAM" id="SSF53613">
    <property type="entry name" value="Ribokinase-like"/>
    <property type="match status" value="1"/>
</dbReference>
<dbReference type="RefSeq" id="WP_379850017.1">
    <property type="nucleotide sequence ID" value="NZ_JBHSMA010000013.1"/>
</dbReference>
<evidence type="ECO:0000256" key="3">
    <source>
        <dbReference type="ARBA" id="ARBA00022741"/>
    </source>
</evidence>
<comment type="caution">
    <text evidence="8">The sequence shown here is derived from an EMBL/GenBank/DDBJ whole genome shotgun (WGS) entry which is preliminary data.</text>
</comment>
<keyword evidence="2 6" id="KW-0808">Transferase</keyword>
<keyword evidence="5" id="KW-0067">ATP-binding</keyword>
<dbReference type="Pfam" id="PF00294">
    <property type="entry name" value="PfkB"/>
    <property type="match status" value="1"/>
</dbReference>
<dbReference type="Proteomes" id="UP001596106">
    <property type="component" value="Unassembled WGS sequence"/>
</dbReference>
<evidence type="ECO:0000256" key="1">
    <source>
        <dbReference type="ARBA" id="ARBA00010688"/>
    </source>
</evidence>
<dbReference type="EMBL" id="JBHSMA010000013">
    <property type="protein sequence ID" value="MFC5412473.1"/>
    <property type="molecule type" value="Genomic_DNA"/>
</dbReference>
<keyword evidence="9" id="KW-1185">Reference proteome</keyword>
<dbReference type="InterPro" id="IPR029056">
    <property type="entry name" value="Ribokinase-like"/>
</dbReference>
<evidence type="ECO:0000256" key="6">
    <source>
        <dbReference type="PIRNR" id="PIRNR000535"/>
    </source>
</evidence>
<dbReference type="InterPro" id="IPR011611">
    <property type="entry name" value="PfkB_dom"/>
</dbReference>
<evidence type="ECO:0000259" key="7">
    <source>
        <dbReference type="Pfam" id="PF00294"/>
    </source>
</evidence>
<evidence type="ECO:0000256" key="2">
    <source>
        <dbReference type="ARBA" id="ARBA00022679"/>
    </source>
</evidence>
<sequence>MILTLTLNPAVDISTTVDRLRPDHKLRCDAPRYDAGGGGINVSKAIHRLGGTSLCLFPTGGAPGMLLEELVTQEQLAFQTFPIAGWTRQSFVVTESTTHQQFRFGLPGPVWTEAEGLAMMDHLSGFLDRIDFLVVSGSLPPGVPVGFCAEIAWRAKKSGVRLILDTSGEPLKQAIRESPFLLKPNVGELAALVGTDKLELNEVEEAAQTILQQGGCELMVVSLGPAGAYLFTKKTGVALSGQERTCFYVPAPTVKKQSTVGAGDSMVGGMVYGLSQGQSYEAILQLGVACGTAATMNPGTELFHQADVTRLLHWIKTAPGSHNS</sequence>
<dbReference type="PROSITE" id="PS00583">
    <property type="entry name" value="PFKB_KINASES_1"/>
    <property type="match status" value="1"/>
</dbReference>
<evidence type="ECO:0000313" key="8">
    <source>
        <dbReference type="EMBL" id="MFC5412473.1"/>
    </source>
</evidence>
<dbReference type="PROSITE" id="PS00584">
    <property type="entry name" value="PFKB_KINASES_2"/>
    <property type="match status" value="1"/>
</dbReference>
<evidence type="ECO:0000313" key="9">
    <source>
        <dbReference type="Proteomes" id="UP001596106"/>
    </source>
</evidence>
<dbReference type="PIRSF" id="PIRSF000535">
    <property type="entry name" value="1PFK/6PFK/LacC"/>
    <property type="match status" value="1"/>
</dbReference>
<keyword evidence="4" id="KW-0418">Kinase</keyword>
<comment type="similarity">
    <text evidence="1">Belongs to the carbohydrate kinase PfkB family.</text>
</comment>
<evidence type="ECO:0000256" key="5">
    <source>
        <dbReference type="ARBA" id="ARBA00022840"/>
    </source>
</evidence>
<dbReference type="InterPro" id="IPR002173">
    <property type="entry name" value="Carboh/pur_kinase_PfkB_CS"/>
</dbReference>
<dbReference type="InterPro" id="IPR017583">
    <property type="entry name" value="Tagatose/fructose_Pkinase"/>
</dbReference>
<dbReference type="CDD" id="cd01164">
    <property type="entry name" value="FruK_PfkB_like"/>
    <property type="match status" value="1"/>
</dbReference>
<feature type="domain" description="Carbohydrate kinase PfkB" evidence="7">
    <location>
        <begin position="11"/>
        <end position="301"/>
    </location>
</feature>